<evidence type="ECO:0000313" key="1">
    <source>
        <dbReference type="EMBL" id="KRH93735.1"/>
    </source>
</evidence>
<keyword evidence="2" id="KW-1185">Reference proteome</keyword>
<dbReference type="AlphaFoldDB" id="A0A0R0M3W2"/>
<proteinExistence type="predicted"/>
<gene>
    <name evidence="1" type="ORF">M153_6170005095</name>
</gene>
<dbReference type="Proteomes" id="UP000051530">
    <property type="component" value="Unassembled WGS sequence"/>
</dbReference>
<accession>A0A0R0M3W2</accession>
<dbReference type="EMBL" id="LGUB01000234">
    <property type="protein sequence ID" value="KRH93735.1"/>
    <property type="molecule type" value="Genomic_DNA"/>
</dbReference>
<protein>
    <submittedName>
        <fullName evidence="1">Uncharacterized protein</fullName>
    </submittedName>
</protein>
<name>A0A0R0M3W2_9MICR</name>
<organism evidence="1 2">
    <name type="scientific">Pseudoloma neurophilia</name>
    <dbReference type="NCBI Taxonomy" id="146866"/>
    <lineage>
        <taxon>Eukaryota</taxon>
        <taxon>Fungi</taxon>
        <taxon>Fungi incertae sedis</taxon>
        <taxon>Microsporidia</taxon>
        <taxon>Pseudoloma</taxon>
    </lineage>
</organism>
<feature type="non-terminal residue" evidence="1">
    <location>
        <position position="1"/>
    </location>
</feature>
<reference evidence="1 2" key="1">
    <citation type="submission" date="2015-07" db="EMBL/GenBank/DDBJ databases">
        <title>The genome of Pseudoloma neurophilia, a relevant intracellular parasite of the zebrafish.</title>
        <authorList>
            <person name="Ndikumana S."/>
            <person name="Pelin A."/>
            <person name="Sanders J."/>
            <person name="Corradi N."/>
        </authorList>
    </citation>
    <scope>NUCLEOTIDE SEQUENCE [LARGE SCALE GENOMIC DNA]</scope>
    <source>
        <strain evidence="1 2">MK1</strain>
    </source>
</reference>
<dbReference type="VEuPathDB" id="MicrosporidiaDB:M153_6170005095"/>
<comment type="caution">
    <text evidence="1">The sequence shown here is derived from an EMBL/GenBank/DDBJ whole genome shotgun (WGS) entry which is preliminary data.</text>
</comment>
<sequence>CFDSILRRFSGKLILKQIRSSQFQNSHKSICKNDKMSIINNPLSEIERKTQKIIFLTLTF</sequence>
<evidence type="ECO:0000313" key="2">
    <source>
        <dbReference type="Proteomes" id="UP000051530"/>
    </source>
</evidence>